<feature type="region of interest" description="Disordered" evidence="1">
    <location>
        <begin position="106"/>
        <end position="133"/>
    </location>
</feature>
<dbReference type="Proteomes" id="UP000287651">
    <property type="component" value="Unassembled WGS sequence"/>
</dbReference>
<comment type="caution">
    <text evidence="3">The sequence shown here is derived from an EMBL/GenBank/DDBJ whole genome shotgun (WGS) entry which is preliminary data.</text>
</comment>
<sequence>MTGEPPDEDWLNSADGTGNGDPRRVPDPPTYRGKSCKGCLYYSSRLKSDGRNPVCVGLGRTLPQGPFALSVWEFCATARDRTVLPKSAVGDRFLEKSIVDGRLKEKNGRRRRRGKEERRKKRRRRKNTLRHPRSRAVAALAHDFSPARVERSRRQYLAPPSLTIFLPRGLKDRGDVVAREPSPPSLTIFLPRGLKDRGD</sequence>
<evidence type="ECO:0000313" key="4">
    <source>
        <dbReference type="Proteomes" id="UP000287651"/>
    </source>
</evidence>
<dbReference type="InterPro" id="IPR058517">
    <property type="entry name" value="DUF8204"/>
</dbReference>
<dbReference type="AlphaFoldDB" id="A0A426XXL6"/>
<gene>
    <name evidence="3" type="ORF">B296_00044342</name>
</gene>
<evidence type="ECO:0000259" key="2">
    <source>
        <dbReference type="Pfam" id="PF26631"/>
    </source>
</evidence>
<feature type="compositionally biased region" description="Basic residues" evidence="1">
    <location>
        <begin position="107"/>
        <end position="133"/>
    </location>
</feature>
<feature type="region of interest" description="Disordered" evidence="1">
    <location>
        <begin position="1"/>
        <end position="33"/>
    </location>
</feature>
<dbReference type="PANTHER" id="PTHR34566">
    <property type="entry name" value="ALTERED INHERITANCE OF MITOCHONDRIA PROTEIN"/>
    <property type="match status" value="1"/>
</dbReference>
<dbReference type="EMBL" id="AMZH03016580">
    <property type="protein sequence ID" value="RRT44263.1"/>
    <property type="molecule type" value="Genomic_DNA"/>
</dbReference>
<name>A0A426XXL6_ENSVE</name>
<evidence type="ECO:0000256" key="1">
    <source>
        <dbReference type="SAM" id="MobiDB-lite"/>
    </source>
</evidence>
<feature type="domain" description="DUF8204" evidence="2">
    <location>
        <begin position="32"/>
        <end position="66"/>
    </location>
</feature>
<dbReference type="PANTHER" id="PTHR34566:SF6">
    <property type="entry name" value="OS09G0530700 PROTEIN"/>
    <property type="match status" value="1"/>
</dbReference>
<proteinExistence type="predicted"/>
<dbReference type="Pfam" id="PF26631">
    <property type="entry name" value="DUF8204"/>
    <property type="match status" value="1"/>
</dbReference>
<feature type="non-terminal residue" evidence="3">
    <location>
        <position position="199"/>
    </location>
</feature>
<feature type="compositionally biased region" description="Acidic residues" evidence="1">
    <location>
        <begin position="1"/>
        <end position="10"/>
    </location>
</feature>
<organism evidence="3 4">
    <name type="scientific">Ensete ventricosum</name>
    <name type="common">Abyssinian banana</name>
    <name type="synonym">Musa ensete</name>
    <dbReference type="NCBI Taxonomy" id="4639"/>
    <lineage>
        <taxon>Eukaryota</taxon>
        <taxon>Viridiplantae</taxon>
        <taxon>Streptophyta</taxon>
        <taxon>Embryophyta</taxon>
        <taxon>Tracheophyta</taxon>
        <taxon>Spermatophyta</taxon>
        <taxon>Magnoliopsida</taxon>
        <taxon>Liliopsida</taxon>
        <taxon>Zingiberales</taxon>
        <taxon>Musaceae</taxon>
        <taxon>Ensete</taxon>
    </lineage>
</organism>
<protein>
    <recommendedName>
        <fullName evidence="2">DUF8204 domain-containing protein</fullName>
    </recommendedName>
</protein>
<evidence type="ECO:0000313" key="3">
    <source>
        <dbReference type="EMBL" id="RRT44263.1"/>
    </source>
</evidence>
<accession>A0A426XXL6</accession>
<reference evidence="3 4" key="1">
    <citation type="journal article" date="2014" name="Agronomy (Basel)">
        <title>A Draft Genome Sequence for Ensete ventricosum, the Drought-Tolerant Tree Against Hunger.</title>
        <authorList>
            <person name="Harrison J."/>
            <person name="Moore K.A."/>
            <person name="Paszkiewicz K."/>
            <person name="Jones T."/>
            <person name="Grant M."/>
            <person name="Ambacheew D."/>
            <person name="Muzemil S."/>
            <person name="Studholme D.J."/>
        </authorList>
    </citation>
    <scope>NUCLEOTIDE SEQUENCE [LARGE SCALE GENOMIC DNA]</scope>
</reference>